<accession>A0AAV7EE52</accession>
<feature type="transmembrane region" description="Helical" evidence="6">
    <location>
        <begin position="400"/>
        <end position="420"/>
    </location>
</feature>
<feature type="transmembrane region" description="Helical" evidence="6">
    <location>
        <begin position="318"/>
        <end position="339"/>
    </location>
</feature>
<dbReference type="InterPro" id="IPR000109">
    <property type="entry name" value="POT_fam"/>
</dbReference>
<evidence type="ECO:0000256" key="3">
    <source>
        <dbReference type="ARBA" id="ARBA00022692"/>
    </source>
</evidence>
<keyword evidence="8" id="KW-1185">Reference proteome</keyword>
<sequence>MGVEGFVDWRGKPVDKARHGGHRAASFMYFMQAMTSVANVPNLLALVTYLHSVMHMAIDTTSTTMTNFFGATCAFALLGGFLSDSYITRFKTILIFGPLEILGYGLLALQARLPSLRPQPCVTGKPNCTPVQGLDSVLLYASLYTIALGEGGLRANLASFGGDQYDDEDPVESRQKSSFFNWFTFSLSIGAFLGLILIVWVEDNTGWPAGFALSAFFILVGLSVVVCGFPLYRNQCPGGSPLTRMLQVFVAAFKKRKLPPPEDETELHHDQVKVDKLGGEILPHTNSFRFLDKAAICHGNYTDSWSLCTVTQVEETKIVLRMVPIFISTCFNYIPIPLLLTLTVQQGGTMNTNLGNLRISPATLLIIPVTFQTVILVAYDRVFLPLARKLTGYKTGITHLQRIGIGFVASFIATSVAGAIERKRKSVAEEKGLVESSAGLPMSMFWLGLQFFFLGIIDASTFVGLLEFFNTEFSRGMKSLATAVFWCILGLSSFMGSVVVNVANDATKGHERGGWLEGNNLNRDHLDRFYWLLSVIGFLGFLNYLYWAKRYVYRQNLLIEDSG</sequence>
<keyword evidence="5 6" id="KW-0472">Membrane</keyword>
<feature type="transmembrane region" description="Helical" evidence="6">
    <location>
        <begin position="179"/>
        <end position="201"/>
    </location>
</feature>
<dbReference type="Pfam" id="PF00854">
    <property type="entry name" value="PTR2"/>
    <property type="match status" value="1"/>
</dbReference>
<proteinExistence type="inferred from homology"/>
<dbReference type="InterPro" id="IPR036259">
    <property type="entry name" value="MFS_trans_sf"/>
</dbReference>
<feature type="transmembrane region" description="Helical" evidence="6">
    <location>
        <begin position="444"/>
        <end position="468"/>
    </location>
</feature>
<evidence type="ECO:0000313" key="7">
    <source>
        <dbReference type="EMBL" id="KAG9447098.1"/>
    </source>
</evidence>
<dbReference type="GO" id="GO:0022857">
    <property type="term" value="F:transmembrane transporter activity"/>
    <property type="evidence" value="ECO:0007669"/>
    <property type="project" value="InterPro"/>
</dbReference>
<dbReference type="EMBL" id="JAINDJ010000005">
    <property type="protein sequence ID" value="KAG9447098.1"/>
    <property type="molecule type" value="Genomic_DNA"/>
</dbReference>
<dbReference type="AlphaFoldDB" id="A0AAV7EE52"/>
<feature type="transmembrane region" description="Helical" evidence="6">
    <location>
        <begin position="93"/>
        <end position="109"/>
    </location>
</feature>
<evidence type="ECO:0000256" key="6">
    <source>
        <dbReference type="SAM" id="Phobius"/>
    </source>
</evidence>
<dbReference type="PANTHER" id="PTHR11654">
    <property type="entry name" value="OLIGOPEPTIDE TRANSPORTER-RELATED"/>
    <property type="match status" value="1"/>
</dbReference>
<dbReference type="Proteomes" id="UP000825729">
    <property type="component" value="Unassembled WGS sequence"/>
</dbReference>
<keyword evidence="4 6" id="KW-1133">Transmembrane helix</keyword>
<reference evidence="7 8" key="1">
    <citation type="submission" date="2021-07" db="EMBL/GenBank/DDBJ databases">
        <title>The Aristolochia fimbriata genome: insights into angiosperm evolution, floral development and chemical biosynthesis.</title>
        <authorList>
            <person name="Jiao Y."/>
        </authorList>
    </citation>
    <scope>NUCLEOTIDE SEQUENCE [LARGE SCALE GENOMIC DNA]</scope>
    <source>
        <strain evidence="7">IBCAS-2021</strain>
        <tissue evidence="7">Leaf</tissue>
    </source>
</reference>
<evidence type="ECO:0000313" key="8">
    <source>
        <dbReference type="Proteomes" id="UP000825729"/>
    </source>
</evidence>
<comment type="subcellular location">
    <subcellularLocation>
        <location evidence="1">Membrane</location>
        <topology evidence="1">Multi-pass membrane protein</topology>
    </subcellularLocation>
</comment>
<feature type="transmembrane region" description="Helical" evidence="6">
    <location>
        <begin position="68"/>
        <end position="87"/>
    </location>
</feature>
<name>A0AAV7EE52_ARIFI</name>
<dbReference type="SUPFAM" id="SSF103473">
    <property type="entry name" value="MFS general substrate transporter"/>
    <property type="match status" value="1"/>
</dbReference>
<feature type="transmembrane region" description="Helical" evidence="6">
    <location>
        <begin position="359"/>
        <end position="379"/>
    </location>
</feature>
<protein>
    <submittedName>
        <fullName evidence="7">Uncharacterized protein</fullName>
    </submittedName>
</protein>
<dbReference type="Gene3D" id="1.20.1250.20">
    <property type="entry name" value="MFS general substrate transporter like domains"/>
    <property type="match status" value="1"/>
</dbReference>
<evidence type="ECO:0000256" key="5">
    <source>
        <dbReference type="ARBA" id="ARBA00023136"/>
    </source>
</evidence>
<feature type="transmembrane region" description="Helical" evidence="6">
    <location>
        <begin position="529"/>
        <end position="547"/>
    </location>
</feature>
<evidence type="ECO:0000256" key="1">
    <source>
        <dbReference type="ARBA" id="ARBA00004141"/>
    </source>
</evidence>
<comment type="similarity">
    <text evidence="2">Belongs to the major facilitator superfamily. Proton-dependent oligopeptide transporter (POT/PTR) (TC 2.A.17) family.</text>
</comment>
<keyword evidence="3 6" id="KW-0812">Transmembrane</keyword>
<evidence type="ECO:0000256" key="2">
    <source>
        <dbReference type="ARBA" id="ARBA00005982"/>
    </source>
</evidence>
<dbReference type="GO" id="GO:0016020">
    <property type="term" value="C:membrane"/>
    <property type="evidence" value="ECO:0007669"/>
    <property type="project" value="UniProtKB-SubCell"/>
</dbReference>
<organism evidence="7 8">
    <name type="scientific">Aristolochia fimbriata</name>
    <name type="common">White veined hardy Dutchman's pipe vine</name>
    <dbReference type="NCBI Taxonomy" id="158543"/>
    <lineage>
        <taxon>Eukaryota</taxon>
        <taxon>Viridiplantae</taxon>
        <taxon>Streptophyta</taxon>
        <taxon>Embryophyta</taxon>
        <taxon>Tracheophyta</taxon>
        <taxon>Spermatophyta</taxon>
        <taxon>Magnoliopsida</taxon>
        <taxon>Magnoliidae</taxon>
        <taxon>Piperales</taxon>
        <taxon>Aristolochiaceae</taxon>
        <taxon>Aristolochia</taxon>
    </lineage>
</organism>
<feature type="transmembrane region" description="Helical" evidence="6">
    <location>
        <begin position="480"/>
        <end position="503"/>
    </location>
</feature>
<comment type="caution">
    <text evidence="7">The sequence shown here is derived from an EMBL/GenBank/DDBJ whole genome shotgun (WGS) entry which is preliminary data.</text>
</comment>
<feature type="transmembrane region" description="Helical" evidence="6">
    <location>
        <begin position="207"/>
        <end position="232"/>
    </location>
</feature>
<gene>
    <name evidence="7" type="ORF">H6P81_013226</name>
</gene>
<evidence type="ECO:0000256" key="4">
    <source>
        <dbReference type="ARBA" id="ARBA00022989"/>
    </source>
</evidence>
<feature type="transmembrane region" description="Helical" evidence="6">
    <location>
        <begin position="27"/>
        <end position="47"/>
    </location>
</feature>